<organism evidence="2 3">
    <name type="scientific">Strongylus vulgaris</name>
    <name type="common">Blood worm</name>
    <dbReference type="NCBI Taxonomy" id="40348"/>
    <lineage>
        <taxon>Eukaryota</taxon>
        <taxon>Metazoa</taxon>
        <taxon>Ecdysozoa</taxon>
        <taxon>Nematoda</taxon>
        <taxon>Chromadorea</taxon>
        <taxon>Rhabditida</taxon>
        <taxon>Rhabditina</taxon>
        <taxon>Rhabditomorpha</taxon>
        <taxon>Strongyloidea</taxon>
        <taxon>Strongylidae</taxon>
        <taxon>Strongylus</taxon>
    </lineage>
</organism>
<name>A0A3P7LKG6_STRVU</name>
<gene>
    <name evidence="2" type="ORF">SVUK_LOCUS14716</name>
</gene>
<accession>A0A3P7LKG6</accession>
<feature type="compositionally biased region" description="Acidic residues" evidence="1">
    <location>
        <begin position="9"/>
        <end position="18"/>
    </location>
</feature>
<dbReference type="EMBL" id="UYYB01106081">
    <property type="protein sequence ID" value="VDM79718.1"/>
    <property type="molecule type" value="Genomic_DNA"/>
</dbReference>
<reference evidence="2 3" key="1">
    <citation type="submission" date="2018-11" db="EMBL/GenBank/DDBJ databases">
        <authorList>
            <consortium name="Pathogen Informatics"/>
        </authorList>
    </citation>
    <scope>NUCLEOTIDE SEQUENCE [LARGE SCALE GENOMIC DNA]</scope>
</reference>
<feature type="region of interest" description="Disordered" evidence="1">
    <location>
        <begin position="1"/>
        <end position="41"/>
    </location>
</feature>
<sequence>MKKAGSGGEEIDELENAAEEGKVSLISRRRKKDAEQKGTFEPANSVCECEDEECEADTHKTPTATDHRCICAFDRVTHDAWPCHPRRRIPLDREDETLFSCLNCEVRRDVECVGRTSEDVDPALCELFEEPPV</sequence>
<evidence type="ECO:0000256" key="1">
    <source>
        <dbReference type="SAM" id="MobiDB-lite"/>
    </source>
</evidence>
<dbReference type="Proteomes" id="UP000270094">
    <property type="component" value="Unassembled WGS sequence"/>
</dbReference>
<evidence type="ECO:0000313" key="2">
    <source>
        <dbReference type="EMBL" id="VDM79718.1"/>
    </source>
</evidence>
<keyword evidence="3" id="KW-1185">Reference proteome</keyword>
<evidence type="ECO:0000313" key="3">
    <source>
        <dbReference type="Proteomes" id="UP000270094"/>
    </source>
</evidence>
<protein>
    <submittedName>
        <fullName evidence="2">Uncharacterized protein</fullName>
    </submittedName>
</protein>
<proteinExistence type="predicted"/>
<dbReference type="AlphaFoldDB" id="A0A3P7LKG6"/>